<evidence type="ECO:0000313" key="3">
    <source>
        <dbReference type="Proteomes" id="UP001596514"/>
    </source>
</evidence>
<protein>
    <submittedName>
        <fullName evidence="2">Transposase</fullName>
    </submittedName>
</protein>
<dbReference type="RefSeq" id="WP_343966146.1">
    <property type="nucleotide sequence ID" value="NZ_BAAAGK010000038.1"/>
</dbReference>
<keyword evidence="3" id="KW-1185">Reference proteome</keyword>
<name>A0ABW2SW81_9ACTN</name>
<proteinExistence type="predicted"/>
<organism evidence="2 3">
    <name type="scientific">Streptosporangium amethystogenes subsp. fukuiense</name>
    <dbReference type="NCBI Taxonomy" id="698418"/>
    <lineage>
        <taxon>Bacteria</taxon>
        <taxon>Bacillati</taxon>
        <taxon>Actinomycetota</taxon>
        <taxon>Actinomycetes</taxon>
        <taxon>Streptosporangiales</taxon>
        <taxon>Streptosporangiaceae</taxon>
        <taxon>Streptosporangium</taxon>
    </lineage>
</organism>
<accession>A0ABW2SW81</accession>
<evidence type="ECO:0000259" key="1">
    <source>
        <dbReference type="Pfam" id="PF13701"/>
    </source>
</evidence>
<dbReference type="InterPro" id="IPR025668">
    <property type="entry name" value="Tnp_DDE_dom"/>
</dbReference>
<feature type="domain" description="Transposase DDE" evidence="1">
    <location>
        <begin position="8"/>
        <end position="96"/>
    </location>
</feature>
<dbReference type="Proteomes" id="UP001596514">
    <property type="component" value="Unassembled WGS sequence"/>
</dbReference>
<evidence type="ECO:0000313" key="2">
    <source>
        <dbReference type="EMBL" id="MFC7600548.1"/>
    </source>
</evidence>
<sequence>MRADPVLANLPLHHFARNQIWCELVALACEPLTWMQMPALPGTAARSYEPKCLRLRLFAVAGRLVRGGRRVRLRLAARWPWARDTLTALTRLQALPAPP</sequence>
<reference evidence="3" key="1">
    <citation type="journal article" date="2019" name="Int. J. Syst. Evol. Microbiol.">
        <title>The Global Catalogue of Microorganisms (GCM) 10K type strain sequencing project: providing services to taxonomists for standard genome sequencing and annotation.</title>
        <authorList>
            <consortium name="The Broad Institute Genomics Platform"/>
            <consortium name="The Broad Institute Genome Sequencing Center for Infectious Disease"/>
            <person name="Wu L."/>
            <person name="Ma J."/>
        </authorList>
    </citation>
    <scope>NUCLEOTIDE SEQUENCE [LARGE SCALE GENOMIC DNA]</scope>
    <source>
        <strain evidence="3">JCM 10083</strain>
    </source>
</reference>
<dbReference type="Pfam" id="PF13701">
    <property type="entry name" value="DDE_Tnp_1_4"/>
    <property type="match status" value="1"/>
</dbReference>
<gene>
    <name evidence="2" type="ORF">ACFQVD_10620</name>
</gene>
<comment type="caution">
    <text evidence="2">The sequence shown here is derived from an EMBL/GenBank/DDBJ whole genome shotgun (WGS) entry which is preliminary data.</text>
</comment>
<dbReference type="EMBL" id="JBHTEE010000001">
    <property type="protein sequence ID" value="MFC7600548.1"/>
    <property type="molecule type" value="Genomic_DNA"/>
</dbReference>